<name>A0A3N4JUN7_9PEZI</name>
<evidence type="ECO:0000313" key="4">
    <source>
        <dbReference type="EMBL" id="RPB02066.1"/>
    </source>
</evidence>
<evidence type="ECO:0000259" key="3">
    <source>
        <dbReference type="PROSITE" id="PS50051"/>
    </source>
</evidence>
<feature type="non-terminal residue" evidence="4">
    <location>
        <position position="51"/>
    </location>
</feature>
<evidence type="ECO:0000313" key="5">
    <source>
        <dbReference type="Proteomes" id="UP000276215"/>
    </source>
</evidence>
<reference evidence="4 5" key="1">
    <citation type="journal article" date="2018" name="Nat. Ecol. Evol.">
        <title>Pezizomycetes genomes reveal the molecular basis of ectomycorrhizal truffle lifestyle.</title>
        <authorList>
            <person name="Murat C."/>
            <person name="Payen T."/>
            <person name="Noel B."/>
            <person name="Kuo A."/>
            <person name="Morin E."/>
            <person name="Chen J."/>
            <person name="Kohler A."/>
            <person name="Krizsan K."/>
            <person name="Balestrini R."/>
            <person name="Da Silva C."/>
            <person name="Montanini B."/>
            <person name="Hainaut M."/>
            <person name="Levati E."/>
            <person name="Barry K.W."/>
            <person name="Belfiori B."/>
            <person name="Cichocki N."/>
            <person name="Clum A."/>
            <person name="Dockter R.B."/>
            <person name="Fauchery L."/>
            <person name="Guy J."/>
            <person name="Iotti M."/>
            <person name="Le Tacon F."/>
            <person name="Lindquist E.A."/>
            <person name="Lipzen A."/>
            <person name="Malagnac F."/>
            <person name="Mello A."/>
            <person name="Molinier V."/>
            <person name="Miyauchi S."/>
            <person name="Poulain J."/>
            <person name="Riccioni C."/>
            <person name="Rubini A."/>
            <person name="Sitrit Y."/>
            <person name="Splivallo R."/>
            <person name="Traeger S."/>
            <person name="Wang M."/>
            <person name="Zifcakova L."/>
            <person name="Wipf D."/>
            <person name="Zambonelli A."/>
            <person name="Paolocci F."/>
            <person name="Nowrousian M."/>
            <person name="Ottonello S."/>
            <person name="Baldrian P."/>
            <person name="Spatafora J.W."/>
            <person name="Henrissat B."/>
            <person name="Nagy L.G."/>
            <person name="Aury J.M."/>
            <person name="Wincker P."/>
            <person name="Grigoriev I.V."/>
            <person name="Bonfante P."/>
            <person name="Martin F.M."/>
        </authorList>
    </citation>
    <scope>NUCLEOTIDE SEQUENCE [LARGE SCALE GENOMIC DNA]</scope>
    <source>
        <strain evidence="4 5">120613-1</strain>
    </source>
</reference>
<keyword evidence="1" id="KW-0547">Nucleotide-binding</keyword>
<dbReference type="STRING" id="1336337.A0A3N4JUN7"/>
<dbReference type="GO" id="GO:0000727">
    <property type="term" value="P:double-strand break repair via break-induced replication"/>
    <property type="evidence" value="ECO:0007669"/>
    <property type="project" value="TreeGrafter"/>
</dbReference>
<keyword evidence="5" id="KW-1185">Reference proteome</keyword>
<sequence length="51" mass="5308">AVYTTAKASSTAGLTTAVVKGEETGEFTIEVGVFLVGKGICAIDEFIKRDI</sequence>
<dbReference type="EMBL" id="ML120369">
    <property type="protein sequence ID" value="RPB02066.1"/>
    <property type="molecule type" value="Genomic_DNA"/>
</dbReference>
<keyword evidence="2" id="KW-0067">ATP-binding</keyword>
<dbReference type="Pfam" id="PF00493">
    <property type="entry name" value="MCM"/>
    <property type="match status" value="1"/>
</dbReference>
<proteinExistence type="predicted"/>
<dbReference type="PROSITE" id="PS50051">
    <property type="entry name" value="MCM_2"/>
    <property type="match status" value="1"/>
</dbReference>
<dbReference type="GO" id="GO:0005634">
    <property type="term" value="C:nucleus"/>
    <property type="evidence" value="ECO:0007669"/>
    <property type="project" value="TreeGrafter"/>
</dbReference>
<dbReference type="OrthoDB" id="1744952at2759"/>
<dbReference type="AlphaFoldDB" id="A0A3N4JUN7"/>
<feature type="domain" description="MCM C-terminal AAA(+) ATPase" evidence="3">
    <location>
        <begin position="1"/>
        <end position="51"/>
    </location>
</feature>
<dbReference type="PANTHER" id="PTHR11630">
    <property type="entry name" value="DNA REPLICATION LICENSING FACTOR MCM FAMILY MEMBER"/>
    <property type="match status" value="1"/>
</dbReference>
<gene>
    <name evidence="4" type="ORF">L873DRAFT_1620992</name>
</gene>
<dbReference type="Proteomes" id="UP000276215">
    <property type="component" value="Unassembled WGS sequence"/>
</dbReference>
<dbReference type="GO" id="GO:0042555">
    <property type="term" value="C:MCM complex"/>
    <property type="evidence" value="ECO:0007669"/>
    <property type="project" value="TreeGrafter"/>
</dbReference>
<accession>A0A3N4JUN7</accession>
<dbReference type="InterPro" id="IPR001208">
    <property type="entry name" value="MCM_dom"/>
</dbReference>
<evidence type="ECO:0000256" key="1">
    <source>
        <dbReference type="ARBA" id="ARBA00022741"/>
    </source>
</evidence>
<dbReference type="GO" id="GO:1902969">
    <property type="term" value="P:mitotic DNA replication"/>
    <property type="evidence" value="ECO:0007669"/>
    <property type="project" value="TreeGrafter"/>
</dbReference>
<dbReference type="GO" id="GO:0003697">
    <property type="term" value="F:single-stranded DNA binding"/>
    <property type="evidence" value="ECO:0007669"/>
    <property type="project" value="TreeGrafter"/>
</dbReference>
<organism evidence="4 5">
    <name type="scientific">Choiromyces venosus 120613-1</name>
    <dbReference type="NCBI Taxonomy" id="1336337"/>
    <lineage>
        <taxon>Eukaryota</taxon>
        <taxon>Fungi</taxon>
        <taxon>Dikarya</taxon>
        <taxon>Ascomycota</taxon>
        <taxon>Pezizomycotina</taxon>
        <taxon>Pezizomycetes</taxon>
        <taxon>Pezizales</taxon>
        <taxon>Tuberaceae</taxon>
        <taxon>Choiromyces</taxon>
    </lineage>
</organism>
<feature type="non-terminal residue" evidence="4">
    <location>
        <position position="1"/>
    </location>
</feature>
<dbReference type="PANTHER" id="PTHR11630:SF43">
    <property type="entry name" value="DNA REPLICATION LICENSING FACTOR MCM6"/>
    <property type="match status" value="1"/>
</dbReference>
<dbReference type="GO" id="GO:1990518">
    <property type="term" value="F:single-stranded 3'-5' DNA helicase activity"/>
    <property type="evidence" value="ECO:0007669"/>
    <property type="project" value="TreeGrafter"/>
</dbReference>
<protein>
    <recommendedName>
        <fullName evidence="3">MCM C-terminal AAA(+) ATPase domain-containing protein</fullName>
    </recommendedName>
</protein>
<dbReference type="GO" id="GO:0005524">
    <property type="term" value="F:ATP binding"/>
    <property type="evidence" value="ECO:0007669"/>
    <property type="project" value="UniProtKB-KW"/>
</dbReference>
<dbReference type="InterPro" id="IPR027417">
    <property type="entry name" value="P-loop_NTPase"/>
</dbReference>
<dbReference type="InterPro" id="IPR031327">
    <property type="entry name" value="MCM"/>
</dbReference>
<dbReference type="Gene3D" id="3.40.50.300">
    <property type="entry name" value="P-loop containing nucleotide triphosphate hydrolases"/>
    <property type="match status" value="1"/>
</dbReference>
<evidence type="ECO:0000256" key="2">
    <source>
        <dbReference type="ARBA" id="ARBA00022840"/>
    </source>
</evidence>